<feature type="compositionally biased region" description="Low complexity" evidence="4">
    <location>
        <begin position="561"/>
        <end position="575"/>
    </location>
</feature>
<evidence type="ECO:0000256" key="2">
    <source>
        <dbReference type="ARBA" id="ARBA00007267"/>
    </source>
</evidence>
<dbReference type="InterPro" id="IPR033467">
    <property type="entry name" value="Tesmin/TSO1-like_CXC"/>
</dbReference>
<evidence type="ECO:0000256" key="3">
    <source>
        <dbReference type="ARBA" id="ARBA00023242"/>
    </source>
</evidence>
<evidence type="ECO:0000313" key="6">
    <source>
        <dbReference type="EMBL" id="KAG8097637.1"/>
    </source>
</evidence>
<sequence length="660" mass="72031">MDSPDLGPEPDTPPVPDAGAGSKILHQLDSPVFDFINTLSPIATSKPLDAVQNVHLFKSSDLALVSSIFASPQVNSPKGSKLSIRNASAQLSEEGMYPHSLMTRIGTSSYIEPSGPTTIASINSGTDHSLSKAYHDTSDKASIAPGNLPQRIQLGSDTLGSDSKQDTADKTDHITGQEHAELSSICFDHSDLDRMEAPTSRMNVQERNLAKKYNDELAAHNWDNIISHCGSSVVTKSDLGFEKSQLVDMTPKNNDVIPSYSVPINDKNFNNSQRSLGKGVATNYVSSVQPFSSQSQLVPKHQLCGPLDVPSYYMAMNHNAASQHPHGLHWHSVFNEKTTLPTNIGDSGQENPKRKRRKCKHGDVESCKRCSCKKSECLKLYCECFAAKVYCSEFCSCGGCLNNHSHEKTVLSTRIQIERRNPLAFAPKVICTSGPDQDFGEDSNATPASSRHKRGCNCKKSYCLKKYCECFQSGVGCSMSCRCESCKNYFGIRKGAQLLASEEITRLDQKNEARLKEEQHEASKHRAFGETCGAPSTENLFATPSTEPRRSLALPPSSEFSKPSLPPTSTSSQLCSPTRTDVVLSHFGSYTEMHIGDGPSDMQQQQEDSSCTASVKVMSPSKKRVSPLHTVSSSKPSLNLHLRFVVVWLISSIKNSGVSN</sequence>
<dbReference type="PANTHER" id="PTHR46159">
    <property type="entry name" value="PROTEIN TESMIN/TSO1-LIKE CXC 2"/>
    <property type="match status" value="1"/>
</dbReference>
<dbReference type="PROSITE" id="PS51634">
    <property type="entry name" value="CRC"/>
    <property type="match status" value="1"/>
</dbReference>
<feature type="region of interest" description="Disordered" evidence="4">
    <location>
        <begin position="139"/>
        <end position="169"/>
    </location>
</feature>
<organism evidence="6 7">
    <name type="scientific">Zizania palustris</name>
    <name type="common">Northern wild rice</name>
    <dbReference type="NCBI Taxonomy" id="103762"/>
    <lineage>
        <taxon>Eukaryota</taxon>
        <taxon>Viridiplantae</taxon>
        <taxon>Streptophyta</taxon>
        <taxon>Embryophyta</taxon>
        <taxon>Tracheophyta</taxon>
        <taxon>Spermatophyta</taxon>
        <taxon>Magnoliopsida</taxon>
        <taxon>Liliopsida</taxon>
        <taxon>Poales</taxon>
        <taxon>Poaceae</taxon>
        <taxon>BOP clade</taxon>
        <taxon>Oryzoideae</taxon>
        <taxon>Oryzeae</taxon>
        <taxon>Zizaniinae</taxon>
        <taxon>Zizania</taxon>
    </lineage>
</organism>
<evidence type="ECO:0000259" key="5">
    <source>
        <dbReference type="PROSITE" id="PS51634"/>
    </source>
</evidence>
<reference evidence="6" key="1">
    <citation type="journal article" date="2021" name="bioRxiv">
        <title>Whole Genome Assembly and Annotation of Northern Wild Rice, Zizania palustris L., Supports a Whole Genome Duplication in the Zizania Genus.</title>
        <authorList>
            <person name="Haas M."/>
            <person name="Kono T."/>
            <person name="Macchietto M."/>
            <person name="Millas R."/>
            <person name="McGilp L."/>
            <person name="Shao M."/>
            <person name="Duquette J."/>
            <person name="Hirsch C.N."/>
            <person name="Kimball J."/>
        </authorList>
    </citation>
    <scope>NUCLEOTIDE SEQUENCE</scope>
    <source>
        <tissue evidence="6">Fresh leaf tissue</tissue>
    </source>
</reference>
<feature type="compositionally biased region" description="Polar residues" evidence="4">
    <location>
        <begin position="153"/>
        <end position="162"/>
    </location>
</feature>
<dbReference type="InterPro" id="IPR044522">
    <property type="entry name" value="TSO1-like"/>
</dbReference>
<proteinExistence type="inferred from homology"/>
<comment type="similarity">
    <text evidence="2">Belongs to the lin-54 family.</text>
</comment>
<dbReference type="GO" id="GO:0003700">
    <property type="term" value="F:DNA-binding transcription factor activity"/>
    <property type="evidence" value="ECO:0007669"/>
    <property type="project" value="InterPro"/>
</dbReference>
<dbReference type="Pfam" id="PF03638">
    <property type="entry name" value="TCR"/>
    <property type="match status" value="2"/>
</dbReference>
<dbReference type="GO" id="GO:0005634">
    <property type="term" value="C:nucleus"/>
    <property type="evidence" value="ECO:0007669"/>
    <property type="project" value="UniProtKB-SubCell"/>
</dbReference>
<comment type="caution">
    <text evidence="6">The sequence shown here is derived from an EMBL/GenBank/DDBJ whole genome shotgun (WGS) entry which is preliminary data.</text>
</comment>
<evidence type="ECO:0000313" key="7">
    <source>
        <dbReference type="Proteomes" id="UP000729402"/>
    </source>
</evidence>
<accession>A0A8J5WYD7</accession>
<keyword evidence="3" id="KW-0539">Nucleus</keyword>
<dbReference type="PANTHER" id="PTHR46159:SF11">
    <property type="entry name" value="PROTEIN TESMIN_TSO1-LIKE CXC 2"/>
    <property type="match status" value="1"/>
</dbReference>
<keyword evidence="7" id="KW-1185">Reference proteome</keyword>
<protein>
    <recommendedName>
        <fullName evidence="5">CRC domain-containing protein</fullName>
    </recommendedName>
</protein>
<evidence type="ECO:0000256" key="1">
    <source>
        <dbReference type="ARBA" id="ARBA00004123"/>
    </source>
</evidence>
<dbReference type="OrthoDB" id="6283463at2759"/>
<gene>
    <name evidence="6" type="ORF">GUJ93_ZPchr0013g36505</name>
</gene>
<dbReference type="InterPro" id="IPR005172">
    <property type="entry name" value="CRC"/>
</dbReference>
<comment type="subcellular location">
    <subcellularLocation>
        <location evidence="1">Nucleus</location>
    </subcellularLocation>
</comment>
<dbReference type="EMBL" id="JAAALK010000079">
    <property type="protein sequence ID" value="KAG8097637.1"/>
    <property type="molecule type" value="Genomic_DNA"/>
</dbReference>
<reference evidence="6" key="2">
    <citation type="submission" date="2021-02" db="EMBL/GenBank/DDBJ databases">
        <authorList>
            <person name="Kimball J.A."/>
            <person name="Haas M.W."/>
            <person name="Macchietto M."/>
            <person name="Kono T."/>
            <person name="Duquette J."/>
            <person name="Shao M."/>
        </authorList>
    </citation>
    <scope>NUCLEOTIDE SEQUENCE</scope>
    <source>
        <tissue evidence="6">Fresh leaf tissue</tissue>
    </source>
</reference>
<name>A0A8J5WYD7_ZIZPA</name>
<feature type="domain" description="CRC" evidence="5">
    <location>
        <begin position="366"/>
        <end position="491"/>
    </location>
</feature>
<evidence type="ECO:0000256" key="4">
    <source>
        <dbReference type="SAM" id="MobiDB-lite"/>
    </source>
</evidence>
<feature type="region of interest" description="Disordered" evidence="4">
    <location>
        <begin position="1"/>
        <end position="22"/>
    </location>
</feature>
<dbReference type="Proteomes" id="UP000729402">
    <property type="component" value="Unassembled WGS sequence"/>
</dbReference>
<feature type="compositionally biased region" description="Polar residues" evidence="4">
    <location>
        <begin position="534"/>
        <end position="546"/>
    </location>
</feature>
<feature type="region of interest" description="Disordered" evidence="4">
    <location>
        <begin position="524"/>
        <end position="575"/>
    </location>
</feature>
<dbReference type="SMART" id="SM01114">
    <property type="entry name" value="CXC"/>
    <property type="match status" value="2"/>
</dbReference>
<dbReference type="AlphaFoldDB" id="A0A8J5WYD7"/>